<accession>A0AAD6G0K6</accession>
<keyword evidence="3 6" id="KW-1133">Transmembrane helix</keyword>
<dbReference type="InterPro" id="IPR051694">
    <property type="entry name" value="Immunoregulatory_rcpt-like"/>
</dbReference>
<evidence type="ECO:0000256" key="1">
    <source>
        <dbReference type="ARBA" id="ARBA00004167"/>
    </source>
</evidence>
<keyword evidence="9" id="KW-1185">Reference proteome</keyword>
<sequence>MKRARAEQPYLLATLIIFLAPHAFSECYFPNGTLETNTAYQPCPGFDGTARMCCATNRSNPFGGADTNGWTANKCLPNGLCLDGFTTIDPHGKTVMVQQYWRDLCTSQNWDDGGCLKACAGVANNRTIRMTPCGNPNTSTTWCCGANTDCCNSSNAEYIAATLQGYIATLTTTSSTTENTAITTSAGTLASASASSTSTPLNQASSQSSSGLSTAAKAGIGIGVGAGAIVVLAGLAWILYKKRRPKAAVEEELRPFYAPDTPPKELASTEVAREMPSHSTSLVQELHGEWVRK</sequence>
<organism evidence="8 9">
    <name type="scientific">Penicillium daleae</name>
    <dbReference type="NCBI Taxonomy" id="63821"/>
    <lineage>
        <taxon>Eukaryota</taxon>
        <taxon>Fungi</taxon>
        <taxon>Dikarya</taxon>
        <taxon>Ascomycota</taxon>
        <taxon>Pezizomycotina</taxon>
        <taxon>Eurotiomycetes</taxon>
        <taxon>Eurotiomycetidae</taxon>
        <taxon>Eurotiales</taxon>
        <taxon>Aspergillaceae</taxon>
        <taxon>Penicillium</taxon>
    </lineage>
</organism>
<feature type="signal peptide" evidence="7">
    <location>
        <begin position="1"/>
        <end position="25"/>
    </location>
</feature>
<dbReference type="Proteomes" id="UP001213681">
    <property type="component" value="Unassembled WGS sequence"/>
</dbReference>
<evidence type="ECO:0000256" key="5">
    <source>
        <dbReference type="SAM" id="MobiDB-lite"/>
    </source>
</evidence>
<dbReference type="AlphaFoldDB" id="A0AAD6G0K6"/>
<keyword evidence="4 6" id="KW-0472">Membrane</keyword>
<dbReference type="PANTHER" id="PTHR15549:SF26">
    <property type="entry name" value="AXIAL BUDDING PATTERN PROTEIN 2-RELATED"/>
    <property type="match status" value="1"/>
</dbReference>
<evidence type="ECO:0000256" key="6">
    <source>
        <dbReference type="SAM" id="Phobius"/>
    </source>
</evidence>
<feature type="transmembrane region" description="Helical" evidence="6">
    <location>
        <begin position="218"/>
        <end position="240"/>
    </location>
</feature>
<dbReference type="RefSeq" id="XP_056764332.1">
    <property type="nucleotide sequence ID" value="XM_056911506.1"/>
</dbReference>
<dbReference type="EMBL" id="JAPVEA010000007">
    <property type="protein sequence ID" value="KAJ5444252.1"/>
    <property type="molecule type" value="Genomic_DNA"/>
</dbReference>
<reference evidence="8" key="2">
    <citation type="journal article" date="2023" name="IMA Fungus">
        <title>Comparative genomic study of the Penicillium genus elucidates a diverse pangenome and 15 lateral gene transfer events.</title>
        <authorList>
            <person name="Petersen C."/>
            <person name="Sorensen T."/>
            <person name="Nielsen M.R."/>
            <person name="Sondergaard T.E."/>
            <person name="Sorensen J.L."/>
            <person name="Fitzpatrick D.A."/>
            <person name="Frisvad J.C."/>
            <person name="Nielsen K.L."/>
        </authorList>
    </citation>
    <scope>NUCLEOTIDE SEQUENCE</scope>
    <source>
        <strain evidence="8">IBT 16125</strain>
    </source>
</reference>
<reference evidence="8" key="1">
    <citation type="submission" date="2022-12" db="EMBL/GenBank/DDBJ databases">
        <authorList>
            <person name="Petersen C."/>
        </authorList>
    </citation>
    <scope>NUCLEOTIDE SEQUENCE</scope>
    <source>
        <strain evidence="8">IBT 16125</strain>
    </source>
</reference>
<evidence type="ECO:0000256" key="7">
    <source>
        <dbReference type="SAM" id="SignalP"/>
    </source>
</evidence>
<dbReference type="GO" id="GO:0071944">
    <property type="term" value="C:cell periphery"/>
    <property type="evidence" value="ECO:0007669"/>
    <property type="project" value="UniProtKB-ARBA"/>
</dbReference>
<evidence type="ECO:0000256" key="2">
    <source>
        <dbReference type="ARBA" id="ARBA00022692"/>
    </source>
</evidence>
<gene>
    <name evidence="8" type="ORF">N7458_008124</name>
</gene>
<dbReference type="PANTHER" id="PTHR15549">
    <property type="entry name" value="PAIRED IMMUNOGLOBULIN-LIKE TYPE 2 RECEPTOR"/>
    <property type="match status" value="1"/>
</dbReference>
<evidence type="ECO:0000313" key="9">
    <source>
        <dbReference type="Proteomes" id="UP001213681"/>
    </source>
</evidence>
<evidence type="ECO:0000256" key="4">
    <source>
        <dbReference type="ARBA" id="ARBA00023136"/>
    </source>
</evidence>
<proteinExistence type="predicted"/>
<evidence type="ECO:0008006" key="10">
    <source>
        <dbReference type="Google" id="ProtNLM"/>
    </source>
</evidence>
<evidence type="ECO:0000313" key="8">
    <source>
        <dbReference type="EMBL" id="KAJ5444252.1"/>
    </source>
</evidence>
<comment type="subcellular location">
    <subcellularLocation>
        <location evidence="1">Membrane</location>
        <topology evidence="1">Single-pass membrane protein</topology>
    </subcellularLocation>
</comment>
<feature type="chain" id="PRO_5042267437" description="Mid2 domain-containing protein" evidence="7">
    <location>
        <begin position="26"/>
        <end position="293"/>
    </location>
</feature>
<keyword evidence="2 6" id="KW-0812">Transmembrane</keyword>
<comment type="caution">
    <text evidence="8">The sequence shown here is derived from an EMBL/GenBank/DDBJ whole genome shotgun (WGS) entry which is preliminary data.</text>
</comment>
<name>A0AAD6G0K6_9EURO</name>
<feature type="region of interest" description="Disordered" evidence="5">
    <location>
        <begin position="257"/>
        <end position="293"/>
    </location>
</feature>
<dbReference type="GeneID" id="81601749"/>
<evidence type="ECO:0000256" key="3">
    <source>
        <dbReference type="ARBA" id="ARBA00022989"/>
    </source>
</evidence>
<protein>
    <recommendedName>
        <fullName evidence="10">Mid2 domain-containing protein</fullName>
    </recommendedName>
</protein>
<keyword evidence="7" id="KW-0732">Signal</keyword>
<dbReference type="GO" id="GO:0016020">
    <property type="term" value="C:membrane"/>
    <property type="evidence" value="ECO:0007669"/>
    <property type="project" value="UniProtKB-SubCell"/>
</dbReference>